<evidence type="ECO:0000313" key="2">
    <source>
        <dbReference type="EMBL" id="MBM6617720.1"/>
    </source>
</evidence>
<evidence type="ECO:0000313" key="3">
    <source>
        <dbReference type="Proteomes" id="UP001518925"/>
    </source>
</evidence>
<dbReference type="InterPro" id="IPR024775">
    <property type="entry name" value="DinB-like"/>
</dbReference>
<keyword evidence="3" id="KW-1185">Reference proteome</keyword>
<evidence type="ECO:0000259" key="1">
    <source>
        <dbReference type="Pfam" id="PF12867"/>
    </source>
</evidence>
<proteinExistence type="predicted"/>
<name>A0ABS2DGW5_9BACI</name>
<dbReference type="SUPFAM" id="SSF109854">
    <property type="entry name" value="DinB/YfiT-like putative metalloenzymes"/>
    <property type="match status" value="1"/>
</dbReference>
<dbReference type="RefSeq" id="WP_204203091.1">
    <property type="nucleotide sequence ID" value="NZ_JAFELM010000026.1"/>
</dbReference>
<protein>
    <submittedName>
        <fullName evidence="2">DinB family protein</fullName>
    </submittedName>
</protein>
<comment type="caution">
    <text evidence="2">The sequence shown here is derived from an EMBL/GenBank/DDBJ whole genome shotgun (WGS) entry which is preliminary data.</text>
</comment>
<accession>A0ABS2DGW5</accession>
<gene>
    <name evidence="2" type="ORF">JR050_08570</name>
</gene>
<dbReference type="EMBL" id="JAFELM010000026">
    <property type="protein sequence ID" value="MBM6617720.1"/>
    <property type="molecule type" value="Genomic_DNA"/>
</dbReference>
<dbReference type="Pfam" id="PF12867">
    <property type="entry name" value="DinB_2"/>
    <property type="match status" value="1"/>
</dbReference>
<dbReference type="Proteomes" id="UP001518925">
    <property type="component" value="Unassembled WGS sequence"/>
</dbReference>
<dbReference type="Gene3D" id="1.20.120.450">
    <property type="entry name" value="dinb family like domain"/>
    <property type="match status" value="1"/>
</dbReference>
<sequence length="156" mass="18562">MKKTDIILEHEQLVDWVKSLHSINETFWFMPFSEGKWGTADVISHFITWDRFMQQYRFPYIEKELPFPKIDINLEKMNKDASVYARSGIGKGDLIEKYIETRGQVVQKLKAFPEELYMKKITVGNKELSVGEYFFSHLEHDRKHVQQINDFIAENK</sequence>
<dbReference type="InterPro" id="IPR034660">
    <property type="entry name" value="DinB/YfiT-like"/>
</dbReference>
<reference evidence="2 3" key="1">
    <citation type="submission" date="2021-02" db="EMBL/GenBank/DDBJ databases">
        <title>Bacillus sp. RD4P76, an endophyte from a halophyte.</title>
        <authorList>
            <person name="Sun J.-Q."/>
        </authorList>
    </citation>
    <scope>NUCLEOTIDE SEQUENCE [LARGE SCALE GENOMIC DNA]</scope>
    <source>
        <strain evidence="2 3">RD4P76</strain>
    </source>
</reference>
<feature type="domain" description="DinB-like" evidence="1">
    <location>
        <begin position="17"/>
        <end position="148"/>
    </location>
</feature>
<organism evidence="2 3">
    <name type="scientific">Bacillus suaedaesalsae</name>
    <dbReference type="NCBI Taxonomy" id="2810349"/>
    <lineage>
        <taxon>Bacteria</taxon>
        <taxon>Bacillati</taxon>
        <taxon>Bacillota</taxon>
        <taxon>Bacilli</taxon>
        <taxon>Bacillales</taxon>
        <taxon>Bacillaceae</taxon>
        <taxon>Bacillus</taxon>
    </lineage>
</organism>